<dbReference type="OrthoDB" id="249416at2"/>
<reference evidence="1 2" key="1">
    <citation type="submission" date="2019-02" db="EMBL/GenBank/DDBJ databases">
        <title>Deep-cultivation of Planctomycetes and their phenomic and genomic characterization uncovers novel biology.</title>
        <authorList>
            <person name="Wiegand S."/>
            <person name="Jogler M."/>
            <person name="Boedeker C."/>
            <person name="Pinto D."/>
            <person name="Vollmers J."/>
            <person name="Rivas-Marin E."/>
            <person name="Kohn T."/>
            <person name="Peeters S.H."/>
            <person name="Heuer A."/>
            <person name="Rast P."/>
            <person name="Oberbeckmann S."/>
            <person name="Bunk B."/>
            <person name="Jeske O."/>
            <person name="Meyerdierks A."/>
            <person name="Storesund J.E."/>
            <person name="Kallscheuer N."/>
            <person name="Luecker S."/>
            <person name="Lage O.M."/>
            <person name="Pohl T."/>
            <person name="Merkel B.J."/>
            <person name="Hornburger P."/>
            <person name="Mueller R.-W."/>
            <person name="Bruemmer F."/>
            <person name="Labrenz M."/>
            <person name="Spormann A.M."/>
            <person name="Op den Camp H."/>
            <person name="Overmann J."/>
            <person name="Amann R."/>
            <person name="Jetten M.S.M."/>
            <person name="Mascher T."/>
            <person name="Medema M.H."/>
            <person name="Devos D.P."/>
            <person name="Kaster A.-K."/>
            <person name="Ovreas L."/>
            <person name="Rohde M."/>
            <person name="Galperin M.Y."/>
            <person name="Jogler C."/>
        </authorList>
    </citation>
    <scope>NUCLEOTIDE SEQUENCE [LARGE SCALE GENOMIC DNA]</scope>
    <source>
        <strain evidence="1 2">Mal4</strain>
    </source>
</reference>
<keyword evidence="2" id="KW-1185">Reference proteome</keyword>
<name>A0A517Z6X8_9PLAN</name>
<protein>
    <recommendedName>
        <fullName evidence="3">Sulfatase</fullName>
    </recommendedName>
</protein>
<organism evidence="1 2">
    <name type="scientific">Maioricimonas rarisocia</name>
    <dbReference type="NCBI Taxonomy" id="2528026"/>
    <lineage>
        <taxon>Bacteria</taxon>
        <taxon>Pseudomonadati</taxon>
        <taxon>Planctomycetota</taxon>
        <taxon>Planctomycetia</taxon>
        <taxon>Planctomycetales</taxon>
        <taxon>Planctomycetaceae</taxon>
        <taxon>Maioricimonas</taxon>
    </lineage>
</organism>
<evidence type="ECO:0000313" key="1">
    <source>
        <dbReference type="EMBL" id="QDU38237.1"/>
    </source>
</evidence>
<dbReference type="InterPro" id="IPR006311">
    <property type="entry name" value="TAT_signal"/>
</dbReference>
<proteinExistence type="predicted"/>
<dbReference type="InterPro" id="IPR010869">
    <property type="entry name" value="DUF1501"/>
</dbReference>
<dbReference type="Pfam" id="PF07394">
    <property type="entry name" value="DUF1501"/>
    <property type="match status" value="1"/>
</dbReference>
<gene>
    <name evidence="1" type="ORF">Mal4_25620</name>
</gene>
<evidence type="ECO:0000313" key="2">
    <source>
        <dbReference type="Proteomes" id="UP000320496"/>
    </source>
</evidence>
<accession>A0A517Z6X8</accession>
<dbReference type="EMBL" id="CP036275">
    <property type="protein sequence ID" value="QDU38237.1"/>
    <property type="molecule type" value="Genomic_DNA"/>
</dbReference>
<evidence type="ECO:0008006" key="3">
    <source>
        <dbReference type="Google" id="ProtNLM"/>
    </source>
</evidence>
<dbReference type="PANTHER" id="PTHR43737">
    <property type="entry name" value="BLL7424 PROTEIN"/>
    <property type="match status" value="1"/>
</dbReference>
<dbReference type="SUPFAM" id="SSF53649">
    <property type="entry name" value="Alkaline phosphatase-like"/>
    <property type="match status" value="1"/>
</dbReference>
<dbReference type="Proteomes" id="UP000320496">
    <property type="component" value="Chromosome"/>
</dbReference>
<dbReference type="PROSITE" id="PS51318">
    <property type="entry name" value="TAT"/>
    <property type="match status" value="1"/>
</dbReference>
<dbReference type="PANTHER" id="PTHR43737:SF1">
    <property type="entry name" value="DUF1501 DOMAIN-CONTAINING PROTEIN"/>
    <property type="match status" value="1"/>
</dbReference>
<dbReference type="KEGG" id="mri:Mal4_25620"/>
<dbReference type="InterPro" id="IPR017850">
    <property type="entry name" value="Alkaline_phosphatase_core_sf"/>
</dbReference>
<dbReference type="Gene3D" id="3.40.720.10">
    <property type="entry name" value="Alkaline Phosphatase, subunit A"/>
    <property type="match status" value="1"/>
</dbReference>
<dbReference type="RefSeq" id="WP_145369541.1">
    <property type="nucleotide sequence ID" value="NZ_CP036275.1"/>
</dbReference>
<sequence>MLSLLGGRNGYCDGISRRSLLRIGALGIGGLTLADLLRLEAHAGNSATRRSVINIYLGGGPTHMDTFDLKPDAPKEYRGEFMPITTEVPGFEFCELLPRMASHTDKMALVRSIVGMSNEHRGNQSDSGWSFRSLQTMGGRPGLGPVMSRLFGPACQTSEGVAPTAMDLTGWTRPGFLGQVHAAFRPDGTGRRNLTLDSRMPAERFIERHDLLGSLDRLRRDIDGENMMTAMDSFAERAVGIITSGRIAEALDVKQETPETIARYGAKNRDNERFLLARRLIEAGVRSVSLSWGGWDTHRNNFGAMRKLLPRLDQAMSALIEDLDRSGRLEDTLILMSGEFGRTPRINRGAGRDHWPRAAFFFLAGGGLKTGQVIGATDRKGEQAADRPVHLQQVFATVYHQLGIDVERTQLIDPNGRPQYLLDHRQVIEELV</sequence>
<dbReference type="AlphaFoldDB" id="A0A517Z6X8"/>